<comment type="function">
    <text evidence="1 9">Involved in DNA replication and cell separation.</text>
</comment>
<feature type="region of interest" description="Disordered" evidence="11">
    <location>
        <begin position="405"/>
        <end position="446"/>
    </location>
</feature>
<organism evidence="13 14">
    <name type="scientific">Thyridium curvatum</name>
    <dbReference type="NCBI Taxonomy" id="1093900"/>
    <lineage>
        <taxon>Eukaryota</taxon>
        <taxon>Fungi</taxon>
        <taxon>Dikarya</taxon>
        <taxon>Ascomycota</taxon>
        <taxon>Pezizomycotina</taxon>
        <taxon>Sordariomycetes</taxon>
        <taxon>Sordariomycetidae</taxon>
        <taxon>Thyridiales</taxon>
        <taxon>Thyridiaceae</taxon>
        <taxon>Thyridium</taxon>
    </lineage>
</organism>
<dbReference type="FunCoup" id="A0A507AQ97">
    <property type="interactions" value="206"/>
</dbReference>
<accession>A0A507AQ97</accession>
<keyword evidence="6 9" id="KW-0963">Cytoplasm</keyword>
<dbReference type="Pfam" id="PF00571">
    <property type="entry name" value="CBS"/>
    <property type="match status" value="1"/>
</dbReference>
<dbReference type="PIRSF" id="PIRSF018148">
    <property type="entry name" value="UCP018148_CBS_YBR214w"/>
    <property type="match status" value="1"/>
</dbReference>
<evidence type="ECO:0000256" key="10">
    <source>
        <dbReference type="PROSITE-ProRule" id="PRU00703"/>
    </source>
</evidence>
<dbReference type="AlphaFoldDB" id="A0A507AQ97"/>
<evidence type="ECO:0000256" key="6">
    <source>
        <dbReference type="ARBA" id="ARBA00022490"/>
    </source>
</evidence>
<comment type="caution">
    <text evidence="13">The sequence shown here is derived from an EMBL/GenBank/DDBJ whole genome shotgun (WGS) entry which is preliminary data.</text>
</comment>
<evidence type="ECO:0000256" key="3">
    <source>
        <dbReference type="ARBA" id="ARBA00006624"/>
    </source>
</evidence>
<evidence type="ECO:0000256" key="7">
    <source>
        <dbReference type="ARBA" id="ARBA00022737"/>
    </source>
</evidence>
<reference evidence="13 14" key="1">
    <citation type="submission" date="2019-06" db="EMBL/GenBank/DDBJ databases">
        <title>Draft genome sequence of the filamentous fungus Phialemoniopsis curvata isolated from diesel fuel.</title>
        <authorList>
            <person name="Varaljay V.A."/>
            <person name="Lyon W.J."/>
            <person name="Crouch A.L."/>
            <person name="Drake C.E."/>
            <person name="Hollomon J.M."/>
            <person name="Nadeau L.J."/>
            <person name="Nunn H.S."/>
            <person name="Stevenson B.S."/>
            <person name="Bojanowski C.L."/>
            <person name="Crookes-Goodson W.J."/>
        </authorList>
    </citation>
    <scope>NUCLEOTIDE SEQUENCE [LARGE SCALE GENOMIC DNA]</scope>
    <source>
        <strain evidence="13 14">D216</strain>
    </source>
</reference>
<dbReference type="OrthoDB" id="449052at2759"/>
<dbReference type="GO" id="GO:0042149">
    <property type="term" value="P:cellular response to glucose starvation"/>
    <property type="evidence" value="ECO:0007669"/>
    <property type="project" value="UniProtKB-UniRule"/>
</dbReference>
<dbReference type="InterPro" id="IPR046342">
    <property type="entry name" value="CBS_dom_sf"/>
</dbReference>
<feature type="compositionally biased region" description="Low complexity" evidence="11">
    <location>
        <begin position="17"/>
        <end position="35"/>
    </location>
</feature>
<proteinExistence type="inferred from homology"/>
<dbReference type="SUPFAM" id="SSF54631">
    <property type="entry name" value="CBS-domain pair"/>
    <property type="match status" value="2"/>
</dbReference>
<evidence type="ECO:0000256" key="2">
    <source>
        <dbReference type="ARBA" id="ARBA00004496"/>
    </source>
</evidence>
<dbReference type="EMBL" id="SKBQ01000065">
    <property type="protein sequence ID" value="TPX09587.1"/>
    <property type="molecule type" value="Genomic_DNA"/>
</dbReference>
<dbReference type="InterPro" id="IPR000644">
    <property type="entry name" value="CBS_dom"/>
</dbReference>
<dbReference type="PANTHER" id="PTHR13780">
    <property type="entry name" value="AMP-ACTIVATED PROTEIN KINASE, GAMMA REGULATORY SUBUNIT"/>
    <property type="match status" value="1"/>
</dbReference>
<keyword evidence="14" id="KW-1185">Reference proteome</keyword>
<sequence length="516" mass="55188">MDSTSPPQGKAAPAVPGSTSSSGSVERSSSQSSLHRSGHASSHRQSFAENLRNPPPSPRQQRHPSFTQAAVQELLNYPPQGRQPNPRFVGRDWRDVAVGELISQDDVRWVDLNTSVEEATMTLVRNTPPGIVLVREDPSSKKAVSTFDYNDLNSYLLVVVGLAKPDEEHVQLCDDIANRARERTAIPLRDIQAICRKETLVSIPADQNLAQAIEIFGSGIHQILITDQSSAVIGALSQLKVVEFFWNERVNFPVIDRLYPATLTDLQLGSQQIIAINGDSQLADALTLMNNEGLTSVAVVDNGLNVVGNISTADVKHLTSATSLPLLQQSCMHFISVILTERGVEKGRDSFPVFYVNPYSTLMHTVAKLVATQSHRMWVVQSASPSPSAPATPLLAPVKPATASSAASAPANTSGTGATRDSTVILPAPGNTSAPQSPLPSPGFPASVPAAAMPGAHLSGKLTGVVSLTDILNMFAKQSGLNPSDPGEQRARRRRSSSSSLRPSIDSSRASMDMRR</sequence>
<feature type="region of interest" description="Disordered" evidence="11">
    <location>
        <begin position="478"/>
        <end position="516"/>
    </location>
</feature>
<feature type="domain" description="CBS" evidence="12">
    <location>
        <begin position="269"/>
        <end position="326"/>
    </location>
</feature>
<dbReference type="RefSeq" id="XP_030991298.1">
    <property type="nucleotide sequence ID" value="XM_031144126.1"/>
</dbReference>
<dbReference type="STRING" id="1093900.A0A507AQ97"/>
<evidence type="ECO:0000256" key="11">
    <source>
        <dbReference type="SAM" id="MobiDB-lite"/>
    </source>
</evidence>
<protein>
    <recommendedName>
        <fullName evidence="4">Protein SDS23</fullName>
    </recommendedName>
    <alternativeName>
        <fullName evidence="5">Protein sds23</fullName>
    </alternativeName>
</protein>
<name>A0A507AQ97_9PEZI</name>
<dbReference type="PANTHER" id="PTHR13780:SF36">
    <property type="entry name" value="CBS DOMAIN-CONTAINING PROTEIN"/>
    <property type="match status" value="1"/>
</dbReference>
<evidence type="ECO:0000313" key="14">
    <source>
        <dbReference type="Proteomes" id="UP000319257"/>
    </source>
</evidence>
<evidence type="ECO:0000256" key="8">
    <source>
        <dbReference type="ARBA" id="ARBA00023122"/>
    </source>
</evidence>
<dbReference type="Gene3D" id="3.10.580.10">
    <property type="entry name" value="CBS-domain"/>
    <property type="match status" value="2"/>
</dbReference>
<dbReference type="GO" id="GO:0004865">
    <property type="term" value="F:protein serine/threonine phosphatase inhibitor activity"/>
    <property type="evidence" value="ECO:0007669"/>
    <property type="project" value="TreeGrafter"/>
</dbReference>
<feature type="compositionally biased region" description="Low complexity" evidence="11">
    <location>
        <begin position="497"/>
        <end position="516"/>
    </location>
</feature>
<dbReference type="CDD" id="cd02205">
    <property type="entry name" value="CBS_pair_SF"/>
    <property type="match status" value="1"/>
</dbReference>
<dbReference type="InParanoid" id="A0A507AQ97"/>
<evidence type="ECO:0000256" key="1">
    <source>
        <dbReference type="ARBA" id="ARBA00002656"/>
    </source>
</evidence>
<gene>
    <name evidence="13" type="ORF">E0L32_009188</name>
</gene>
<evidence type="ECO:0000256" key="4">
    <source>
        <dbReference type="ARBA" id="ARBA00014106"/>
    </source>
</evidence>
<dbReference type="GeneID" id="41976635"/>
<evidence type="ECO:0000259" key="12">
    <source>
        <dbReference type="PROSITE" id="PS51371"/>
    </source>
</evidence>
<evidence type="ECO:0000256" key="9">
    <source>
        <dbReference type="PIRNR" id="PIRNR018148"/>
    </source>
</evidence>
<dbReference type="SMART" id="SM00116">
    <property type="entry name" value="CBS"/>
    <property type="match status" value="2"/>
</dbReference>
<dbReference type="GO" id="GO:0005737">
    <property type="term" value="C:cytoplasm"/>
    <property type="evidence" value="ECO:0007669"/>
    <property type="project" value="UniProtKB-SubCell"/>
</dbReference>
<evidence type="ECO:0000256" key="5">
    <source>
        <dbReference type="ARBA" id="ARBA00020584"/>
    </source>
</evidence>
<feature type="region of interest" description="Disordered" evidence="11">
    <location>
        <begin position="1"/>
        <end position="65"/>
    </location>
</feature>
<comment type="subcellular location">
    <subcellularLocation>
        <location evidence="2 9">Cytoplasm</location>
    </subcellularLocation>
</comment>
<dbReference type="PROSITE" id="PS51371">
    <property type="entry name" value="CBS"/>
    <property type="match status" value="1"/>
</dbReference>
<comment type="similarity">
    <text evidence="3 9">Belongs to the SDS23 family.</text>
</comment>
<evidence type="ECO:0000313" key="13">
    <source>
        <dbReference type="EMBL" id="TPX09587.1"/>
    </source>
</evidence>
<dbReference type="InterPro" id="IPR016711">
    <property type="entry name" value="Ssd23"/>
</dbReference>
<feature type="compositionally biased region" description="Low complexity" evidence="11">
    <location>
        <begin position="405"/>
        <end position="419"/>
    </location>
</feature>
<keyword evidence="7" id="KW-0677">Repeat</keyword>
<dbReference type="InterPro" id="IPR050511">
    <property type="entry name" value="AMPK_gamma/SDS23_families"/>
</dbReference>
<keyword evidence="8 10" id="KW-0129">CBS domain</keyword>
<dbReference type="GO" id="GO:0030071">
    <property type="term" value="P:regulation of mitotic metaphase/anaphase transition"/>
    <property type="evidence" value="ECO:0007669"/>
    <property type="project" value="InterPro"/>
</dbReference>
<dbReference type="Proteomes" id="UP000319257">
    <property type="component" value="Unassembled WGS sequence"/>
</dbReference>